<feature type="region of interest" description="Disordered" evidence="11">
    <location>
        <begin position="1"/>
        <end position="81"/>
    </location>
</feature>
<evidence type="ECO:0000256" key="11">
    <source>
        <dbReference type="SAM" id="MobiDB-lite"/>
    </source>
</evidence>
<dbReference type="FunFam" id="3.30.40.10:FF:000055">
    <property type="entry name" value="Ubiquitin conjugation factor e4 a"/>
    <property type="match status" value="1"/>
</dbReference>
<dbReference type="STRING" id="1314776.A0A166CV77"/>
<dbReference type="InterPro" id="IPR019474">
    <property type="entry name" value="Ub_conjug_fac_E4_core"/>
</dbReference>
<evidence type="ECO:0000256" key="1">
    <source>
        <dbReference type="ARBA" id="ARBA00000900"/>
    </source>
</evidence>
<dbReference type="PROSITE" id="PS51698">
    <property type="entry name" value="U_BOX"/>
    <property type="match status" value="1"/>
</dbReference>
<dbReference type="GO" id="GO:0036503">
    <property type="term" value="P:ERAD pathway"/>
    <property type="evidence" value="ECO:0007669"/>
    <property type="project" value="InterPro"/>
</dbReference>
<protein>
    <recommendedName>
        <fullName evidence="6">RING-type E3 ubiquitin transferase</fullName>
        <ecNumber evidence="6">2.3.2.27</ecNumber>
    </recommendedName>
</protein>
<feature type="compositionally biased region" description="Low complexity" evidence="11">
    <location>
        <begin position="31"/>
        <end position="50"/>
    </location>
</feature>
<evidence type="ECO:0000256" key="8">
    <source>
        <dbReference type="ARBA" id="ARBA00022679"/>
    </source>
</evidence>
<organism evidence="13 14">
    <name type="scientific">Sistotremastrum suecicum HHB10207 ss-3</name>
    <dbReference type="NCBI Taxonomy" id="1314776"/>
    <lineage>
        <taxon>Eukaryota</taxon>
        <taxon>Fungi</taxon>
        <taxon>Dikarya</taxon>
        <taxon>Basidiomycota</taxon>
        <taxon>Agaricomycotina</taxon>
        <taxon>Agaricomycetes</taxon>
        <taxon>Sistotremastrales</taxon>
        <taxon>Sistotremastraceae</taxon>
        <taxon>Sistotremastrum</taxon>
    </lineage>
</organism>
<evidence type="ECO:0000256" key="4">
    <source>
        <dbReference type="ARBA" id="ARBA00004906"/>
    </source>
</evidence>
<dbReference type="GO" id="GO:0000151">
    <property type="term" value="C:ubiquitin ligase complex"/>
    <property type="evidence" value="ECO:0007669"/>
    <property type="project" value="InterPro"/>
</dbReference>
<dbReference type="OrthoDB" id="20295at2759"/>
<dbReference type="GO" id="GO:0000209">
    <property type="term" value="P:protein polyubiquitination"/>
    <property type="evidence" value="ECO:0007669"/>
    <property type="project" value="TreeGrafter"/>
</dbReference>
<reference evidence="13 14" key="1">
    <citation type="journal article" date="2016" name="Mol. Biol. Evol.">
        <title>Comparative Genomics of Early-Diverging Mushroom-Forming Fungi Provides Insights into the Origins of Lignocellulose Decay Capabilities.</title>
        <authorList>
            <person name="Nagy L.G."/>
            <person name="Riley R."/>
            <person name="Tritt A."/>
            <person name="Adam C."/>
            <person name="Daum C."/>
            <person name="Floudas D."/>
            <person name="Sun H."/>
            <person name="Yadav J.S."/>
            <person name="Pangilinan J."/>
            <person name="Larsson K.H."/>
            <person name="Matsuura K."/>
            <person name="Barry K."/>
            <person name="Labutti K."/>
            <person name="Kuo R."/>
            <person name="Ohm R.A."/>
            <person name="Bhattacharya S.S."/>
            <person name="Shirouzu T."/>
            <person name="Yoshinaga Y."/>
            <person name="Martin F.M."/>
            <person name="Grigoriev I.V."/>
            <person name="Hibbett D.S."/>
        </authorList>
    </citation>
    <scope>NUCLEOTIDE SEQUENCE [LARGE SCALE GENOMIC DNA]</scope>
    <source>
        <strain evidence="13 14">HHB10207 ss-3</strain>
    </source>
</reference>
<dbReference type="GO" id="GO:0006511">
    <property type="term" value="P:ubiquitin-dependent protein catabolic process"/>
    <property type="evidence" value="ECO:0007669"/>
    <property type="project" value="InterPro"/>
</dbReference>
<dbReference type="GO" id="GO:0005737">
    <property type="term" value="C:cytoplasm"/>
    <property type="evidence" value="ECO:0007669"/>
    <property type="project" value="UniProtKB-SubCell"/>
</dbReference>
<keyword evidence="8" id="KW-0808">Transferase</keyword>
<dbReference type="CDD" id="cd16657">
    <property type="entry name" value="RING-Ubox_UBE4A"/>
    <property type="match status" value="1"/>
</dbReference>
<sequence length="1110" mass="125443">MAREATNADGRSSNSDDLQIRLKRLAKLGGSASSSPAPSNPSANASTSSSPHPPIQAPVQKPAPRPQPVQPVPTPVSTPTKKANVVQAPVALTNRAAWEEGLVETVFLVTIDREKGVRMGYKLLWLKSLKEDLESERAEVHLSAEIVDSVLISRLEVDPKTPSADPSYQPFLDHISPKTTVFEYLFGCWRRLVLARRSLPKKYRAEDVSAVQPTLDKLRDLIISYIGLNMQDPTMFPQPEGTTGGSLELYESLLSLNSSSHPFASTSTQAGLVNIDEFPLFLTDLQRRFQTADEDVLDEILGPVIRLLTFSSWLARPEGLASGDNGWRSIVTGLEALVSNKGIAKMVTKLEEWCPENASASSFERSSLLGPLIRLGVFQREWPTISKTYFSEPEKRTRADVDASNTSLRATLHNLQTSLFQLFNSIVRASPESRESVLEYFSKVISLNVKRRGLQVDFATVASDGFMVNLQAVLLQFAEPFIDSKFSKLDRIDPKFFGRSSRISMADETRVNATSDEASRWAEEVQSEGHGPANFITEIFYLTATINHYGLMRTIQSAQDLHKAIDERQNVIDRYEGDPTWREQPPTIRARFEEQMKRIKDEMQLIHEEMFAYQVQLLDPEFSARQLAFNGFLSTWLINLVDPSKNHPTITIELPLPQEIPTVFKMIPEFFIEDIADYALYLMRLKPEAIEKPARVEILNLCFTFLSSTWYIKNPFLKTRLVQVMFYGTLGYGREREGILTELLNSHPLSLKHLMSILTGFYIEVESTGSHTQFYDKFSARDIAYILKAVWNNPAHRDALKRESLNLDKFVRFINLMMNDVTFLLDESVSKLTEIHNIEIEMAAPDWEGKPLRHKQERIQTLSSIGQQATSWSALGKSTVDLLKKFTHETKTPFMTPEIVDRLAAMLNYNLDALVGPKCQDLKVKDMDKYQFNPRQLLSDILQVYINLSGEGTFVQAIAGEGRSYKKELFERAAGIAKKRGLKTDMEIEQLRLFVVKVEETRATLQAEDDLGEIPDEYLDPLMYTVMRDPVILPSSRTIIDRSTIKAHLLSDSTDPFNRVPLKLEDVVPDHELKAKIEGFLAERRRKGGALDVAPEDVMQIDENADAMHM</sequence>
<evidence type="ECO:0000313" key="13">
    <source>
        <dbReference type="EMBL" id="KZT37852.1"/>
    </source>
</evidence>
<dbReference type="EMBL" id="KV428075">
    <property type="protein sequence ID" value="KZT37852.1"/>
    <property type="molecule type" value="Genomic_DNA"/>
</dbReference>
<evidence type="ECO:0000259" key="12">
    <source>
        <dbReference type="PROSITE" id="PS51698"/>
    </source>
</evidence>
<name>A0A166CV77_9AGAM</name>
<proteinExistence type="inferred from homology"/>
<dbReference type="Pfam" id="PF04564">
    <property type="entry name" value="U-box"/>
    <property type="match status" value="1"/>
</dbReference>
<evidence type="ECO:0000256" key="2">
    <source>
        <dbReference type="ARBA" id="ARBA00004123"/>
    </source>
</evidence>
<dbReference type="GO" id="GO:0005634">
    <property type="term" value="C:nucleus"/>
    <property type="evidence" value="ECO:0007669"/>
    <property type="project" value="UniProtKB-SubCell"/>
</dbReference>
<keyword evidence="14" id="KW-1185">Reference proteome</keyword>
<evidence type="ECO:0000256" key="7">
    <source>
        <dbReference type="ARBA" id="ARBA00022490"/>
    </source>
</evidence>
<accession>A0A166CV77</accession>
<comment type="catalytic activity">
    <reaction evidence="1">
        <text>S-ubiquitinyl-[E2 ubiquitin-conjugating enzyme]-L-cysteine + [acceptor protein]-L-lysine = [E2 ubiquitin-conjugating enzyme]-L-cysteine + N(6)-ubiquitinyl-[acceptor protein]-L-lysine.</text>
        <dbReference type="EC" id="2.3.2.27"/>
    </reaction>
</comment>
<dbReference type="InterPro" id="IPR013083">
    <property type="entry name" value="Znf_RING/FYVE/PHD"/>
</dbReference>
<dbReference type="UniPathway" id="UPA00143"/>
<keyword evidence="7" id="KW-0963">Cytoplasm</keyword>
<dbReference type="EC" id="2.3.2.27" evidence="6"/>
<dbReference type="InterPro" id="IPR045132">
    <property type="entry name" value="UBE4"/>
</dbReference>
<evidence type="ECO:0000256" key="10">
    <source>
        <dbReference type="ARBA" id="ARBA00023242"/>
    </source>
</evidence>
<feature type="compositionally biased region" description="Pro residues" evidence="11">
    <location>
        <begin position="51"/>
        <end position="76"/>
    </location>
</feature>
<comment type="pathway">
    <text evidence="4">Protein modification; protein ubiquitination.</text>
</comment>
<gene>
    <name evidence="13" type="ORF">SISSUDRAFT_1071050</name>
</gene>
<keyword evidence="10" id="KW-0539">Nucleus</keyword>
<dbReference type="SMART" id="SM00504">
    <property type="entry name" value="Ubox"/>
    <property type="match status" value="1"/>
</dbReference>
<feature type="domain" description="U-box" evidence="12">
    <location>
        <begin position="1013"/>
        <end position="1087"/>
    </location>
</feature>
<dbReference type="PANTHER" id="PTHR13931:SF2">
    <property type="entry name" value="UBIQUITIN CONJUGATION FACTOR E4 B"/>
    <property type="match status" value="1"/>
</dbReference>
<evidence type="ECO:0000256" key="6">
    <source>
        <dbReference type="ARBA" id="ARBA00012483"/>
    </source>
</evidence>
<dbReference type="GO" id="GO:0034450">
    <property type="term" value="F:ubiquitin-ubiquitin ligase activity"/>
    <property type="evidence" value="ECO:0007669"/>
    <property type="project" value="InterPro"/>
</dbReference>
<comment type="subcellular location">
    <subcellularLocation>
        <location evidence="3">Cytoplasm</location>
    </subcellularLocation>
    <subcellularLocation>
        <location evidence="2">Nucleus</location>
    </subcellularLocation>
</comment>
<evidence type="ECO:0000313" key="14">
    <source>
        <dbReference type="Proteomes" id="UP000076798"/>
    </source>
</evidence>
<keyword evidence="9" id="KW-0833">Ubl conjugation pathway</keyword>
<dbReference type="SUPFAM" id="SSF57850">
    <property type="entry name" value="RING/U-box"/>
    <property type="match status" value="1"/>
</dbReference>
<dbReference type="Pfam" id="PF10408">
    <property type="entry name" value="Ufd2P_core"/>
    <property type="match status" value="1"/>
</dbReference>
<dbReference type="PANTHER" id="PTHR13931">
    <property type="entry name" value="UBIQUITINATION FACTOR E4"/>
    <property type="match status" value="1"/>
</dbReference>
<dbReference type="InterPro" id="IPR003613">
    <property type="entry name" value="Ubox_domain"/>
</dbReference>
<dbReference type="Gene3D" id="3.30.40.10">
    <property type="entry name" value="Zinc/RING finger domain, C3HC4 (zinc finger)"/>
    <property type="match status" value="1"/>
</dbReference>
<evidence type="ECO:0000256" key="5">
    <source>
        <dbReference type="ARBA" id="ARBA00007434"/>
    </source>
</evidence>
<evidence type="ECO:0000256" key="9">
    <source>
        <dbReference type="ARBA" id="ARBA00022786"/>
    </source>
</evidence>
<comment type="similarity">
    <text evidence="5">Belongs to the ubiquitin conjugation factor E4 family.</text>
</comment>
<dbReference type="AlphaFoldDB" id="A0A166CV77"/>
<evidence type="ECO:0000256" key="3">
    <source>
        <dbReference type="ARBA" id="ARBA00004496"/>
    </source>
</evidence>
<dbReference type="Proteomes" id="UP000076798">
    <property type="component" value="Unassembled WGS sequence"/>
</dbReference>